<reference evidence="2 3" key="1">
    <citation type="journal article" date="2013" name="Nat. Commun.">
        <title>Genome analysis reveals insights into physiology and longevity of the Brandt's bat Myotis brandtii.</title>
        <authorList>
            <person name="Seim I."/>
            <person name="Fang X."/>
            <person name="Xiong Z."/>
            <person name="Lobanov A.V."/>
            <person name="Huang Z."/>
            <person name="Ma S."/>
            <person name="Feng Y."/>
            <person name="Turanov A.A."/>
            <person name="Zhu Y."/>
            <person name="Lenz T.L."/>
            <person name="Gerashchenko M.V."/>
            <person name="Fan D."/>
            <person name="Hee Yim S."/>
            <person name="Yao X."/>
            <person name="Jordan D."/>
            <person name="Xiong Y."/>
            <person name="Ma Y."/>
            <person name="Lyapunov A.N."/>
            <person name="Chen G."/>
            <person name="Kulakova O.I."/>
            <person name="Sun Y."/>
            <person name="Lee S.G."/>
            <person name="Bronson R.T."/>
            <person name="Moskalev A.A."/>
            <person name="Sunyaev S.R."/>
            <person name="Zhang G."/>
            <person name="Krogh A."/>
            <person name="Wang J."/>
            <person name="Gladyshev V.N."/>
        </authorList>
    </citation>
    <scope>NUCLEOTIDE SEQUENCE [LARGE SCALE GENOMIC DNA]</scope>
</reference>
<dbReference type="AlphaFoldDB" id="S7MI71"/>
<protein>
    <submittedName>
        <fullName evidence="2">Uncharacterized protein</fullName>
    </submittedName>
</protein>
<keyword evidence="3" id="KW-1185">Reference proteome</keyword>
<sequence length="102" mass="11145">MEQKAGSQAQPENLAELRKGRLDGDMLGFHVRRSFDQMDTLHAGRGPGVCATEATERPRGSVDRRPLCHGEAQGVCASEVDAMERSRGSAENFRTQEGTTGW</sequence>
<feature type="compositionally biased region" description="Polar residues" evidence="1">
    <location>
        <begin position="92"/>
        <end position="102"/>
    </location>
</feature>
<name>S7MI71_MYOBR</name>
<proteinExistence type="predicted"/>
<organism evidence="2 3">
    <name type="scientific">Myotis brandtii</name>
    <name type="common">Brandt's bat</name>
    <dbReference type="NCBI Taxonomy" id="109478"/>
    <lineage>
        <taxon>Eukaryota</taxon>
        <taxon>Metazoa</taxon>
        <taxon>Chordata</taxon>
        <taxon>Craniata</taxon>
        <taxon>Vertebrata</taxon>
        <taxon>Euteleostomi</taxon>
        <taxon>Mammalia</taxon>
        <taxon>Eutheria</taxon>
        <taxon>Laurasiatheria</taxon>
        <taxon>Chiroptera</taxon>
        <taxon>Yangochiroptera</taxon>
        <taxon>Vespertilionidae</taxon>
        <taxon>Myotis</taxon>
    </lineage>
</organism>
<evidence type="ECO:0000256" key="1">
    <source>
        <dbReference type="SAM" id="MobiDB-lite"/>
    </source>
</evidence>
<evidence type="ECO:0000313" key="3">
    <source>
        <dbReference type="Proteomes" id="UP000052978"/>
    </source>
</evidence>
<dbReference type="Proteomes" id="UP000052978">
    <property type="component" value="Unassembled WGS sequence"/>
</dbReference>
<feature type="region of interest" description="Disordered" evidence="1">
    <location>
        <begin position="82"/>
        <end position="102"/>
    </location>
</feature>
<feature type="region of interest" description="Disordered" evidence="1">
    <location>
        <begin position="40"/>
        <end position="66"/>
    </location>
</feature>
<dbReference type="EMBL" id="KE161472">
    <property type="protein sequence ID" value="EPQ04079.1"/>
    <property type="molecule type" value="Genomic_DNA"/>
</dbReference>
<gene>
    <name evidence="2" type="ORF">D623_10018835</name>
</gene>
<evidence type="ECO:0000313" key="2">
    <source>
        <dbReference type="EMBL" id="EPQ04079.1"/>
    </source>
</evidence>
<accession>S7MI71</accession>
<feature type="compositionally biased region" description="Basic and acidic residues" evidence="1">
    <location>
        <begin position="54"/>
        <end position="66"/>
    </location>
</feature>